<evidence type="ECO:0000313" key="3">
    <source>
        <dbReference type="Proteomes" id="UP000030745"/>
    </source>
</evidence>
<dbReference type="OrthoDB" id="10555657at2759"/>
<protein>
    <submittedName>
        <fullName evidence="2">Uncharacterized protein</fullName>
    </submittedName>
</protein>
<dbReference type="Proteomes" id="UP000030745">
    <property type="component" value="Unassembled WGS sequence"/>
</dbReference>
<dbReference type="KEGG" id="spar:SPRG_04864"/>
<dbReference type="AlphaFoldDB" id="A0A067CSI9"/>
<evidence type="ECO:0000256" key="1">
    <source>
        <dbReference type="SAM" id="MobiDB-lite"/>
    </source>
</evidence>
<sequence>MHMLMAAADSAVPDVDDHALSDVGLQVAVARRARRVQRRVVEAIVNEVETMHQRAVRHASQFLLAALAPALHAVVRDASSPYLMWLQLCRASRYGLHELYALFTPATTATIDAPASVDNVQRAMIDPFLDAVLPPTTRSEWTAATTAAVAEFAAETRAKLAMVLLTHAAANTVPDATTFEHENWDVATYARFLAGRVARRPPPPLTHSPRDVPGAVADARTDAPEVPLHPAGTADNVATPVVDVDVEPEIEAAPVVSEAHEPIDVPEETSTSTGNTPAFDPVLPLEDEVAEPTVKPSLAIPAPPIAPATPEPIELPHMTATPLDAPAVTVLATTTSRTAFVPVSNASATSVEAEIALPPVAPATPEPKESPCLTVTPSSAPVVILTPPTVPSAPLQRIPSDMPALTVSTERFPAAREPAAEETIDLCSPASTPEYAAPLDSVEVKTELLAPPVPIVPVRVTHVRRPSLSHAVTAAPQPSQPTSSEPVVTKIQGFKVTRIKITKPKASVAGKRRTTLTDDEPSAKRPMAIKSEPIVKTEVAP</sequence>
<dbReference type="VEuPathDB" id="FungiDB:SPRG_04864"/>
<dbReference type="RefSeq" id="XP_012199395.1">
    <property type="nucleotide sequence ID" value="XM_012344005.1"/>
</dbReference>
<name>A0A067CSI9_SAPPC</name>
<dbReference type="GeneID" id="24127282"/>
<evidence type="ECO:0000313" key="2">
    <source>
        <dbReference type="EMBL" id="KDO29747.1"/>
    </source>
</evidence>
<proteinExistence type="predicted"/>
<feature type="region of interest" description="Disordered" evidence="1">
    <location>
        <begin position="504"/>
        <end position="541"/>
    </location>
</feature>
<reference evidence="2 3" key="1">
    <citation type="journal article" date="2013" name="PLoS Genet.">
        <title>Distinctive expansion of potential virulence genes in the genome of the oomycete fish pathogen Saprolegnia parasitica.</title>
        <authorList>
            <person name="Jiang R.H."/>
            <person name="de Bruijn I."/>
            <person name="Haas B.J."/>
            <person name="Belmonte R."/>
            <person name="Lobach L."/>
            <person name="Christie J."/>
            <person name="van den Ackerveken G."/>
            <person name="Bottin A."/>
            <person name="Bulone V."/>
            <person name="Diaz-Moreno S.M."/>
            <person name="Dumas B."/>
            <person name="Fan L."/>
            <person name="Gaulin E."/>
            <person name="Govers F."/>
            <person name="Grenville-Briggs L.J."/>
            <person name="Horner N.R."/>
            <person name="Levin J.Z."/>
            <person name="Mammella M."/>
            <person name="Meijer H.J."/>
            <person name="Morris P."/>
            <person name="Nusbaum C."/>
            <person name="Oome S."/>
            <person name="Phillips A.J."/>
            <person name="van Rooyen D."/>
            <person name="Rzeszutek E."/>
            <person name="Saraiva M."/>
            <person name="Secombes C.J."/>
            <person name="Seidl M.F."/>
            <person name="Snel B."/>
            <person name="Stassen J.H."/>
            <person name="Sykes S."/>
            <person name="Tripathy S."/>
            <person name="van den Berg H."/>
            <person name="Vega-Arreguin J.C."/>
            <person name="Wawra S."/>
            <person name="Young S.K."/>
            <person name="Zeng Q."/>
            <person name="Dieguez-Uribeondo J."/>
            <person name="Russ C."/>
            <person name="Tyler B.M."/>
            <person name="van West P."/>
        </authorList>
    </citation>
    <scope>NUCLEOTIDE SEQUENCE [LARGE SCALE GENOMIC DNA]</scope>
    <source>
        <strain evidence="2 3">CBS 223.65</strain>
    </source>
</reference>
<keyword evidence="3" id="KW-1185">Reference proteome</keyword>
<gene>
    <name evidence="2" type="ORF">SPRG_04864</name>
</gene>
<organism evidence="2 3">
    <name type="scientific">Saprolegnia parasitica (strain CBS 223.65)</name>
    <dbReference type="NCBI Taxonomy" id="695850"/>
    <lineage>
        <taxon>Eukaryota</taxon>
        <taxon>Sar</taxon>
        <taxon>Stramenopiles</taxon>
        <taxon>Oomycota</taxon>
        <taxon>Saprolegniomycetes</taxon>
        <taxon>Saprolegniales</taxon>
        <taxon>Saprolegniaceae</taxon>
        <taxon>Saprolegnia</taxon>
    </lineage>
</organism>
<dbReference type="EMBL" id="KK583204">
    <property type="protein sequence ID" value="KDO29747.1"/>
    <property type="molecule type" value="Genomic_DNA"/>
</dbReference>
<accession>A0A067CSI9</accession>